<dbReference type="Proteomes" id="UP001519460">
    <property type="component" value="Unassembled WGS sequence"/>
</dbReference>
<accession>A0ABD0L2B0</accession>
<comment type="caution">
    <text evidence="2">The sequence shown here is derived from an EMBL/GenBank/DDBJ whole genome shotgun (WGS) entry which is preliminary data.</text>
</comment>
<organism evidence="2 3">
    <name type="scientific">Batillaria attramentaria</name>
    <dbReference type="NCBI Taxonomy" id="370345"/>
    <lineage>
        <taxon>Eukaryota</taxon>
        <taxon>Metazoa</taxon>
        <taxon>Spiralia</taxon>
        <taxon>Lophotrochozoa</taxon>
        <taxon>Mollusca</taxon>
        <taxon>Gastropoda</taxon>
        <taxon>Caenogastropoda</taxon>
        <taxon>Sorbeoconcha</taxon>
        <taxon>Cerithioidea</taxon>
        <taxon>Batillariidae</taxon>
        <taxon>Batillaria</taxon>
    </lineage>
</organism>
<name>A0ABD0L2B0_9CAEN</name>
<dbReference type="EMBL" id="JACVVK020000092">
    <property type="protein sequence ID" value="KAK7493549.1"/>
    <property type="molecule type" value="Genomic_DNA"/>
</dbReference>
<evidence type="ECO:0000313" key="2">
    <source>
        <dbReference type="EMBL" id="KAK7493549.1"/>
    </source>
</evidence>
<feature type="region of interest" description="Disordered" evidence="1">
    <location>
        <begin position="1"/>
        <end position="23"/>
    </location>
</feature>
<evidence type="ECO:0000313" key="3">
    <source>
        <dbReference type="Proteomes" id="UP001519460"/>
    </source>
</evidence>
<dbReference type="AlphaFoldDB" id="A0ABD0L2B0"/>
<keyword evidence="3" id="KW-1185">Reference proteome</keyword>
<gene>
    <name evidence="2" type="ORF">BaRGS_00015260</name>
</gene>
<sequence>MAGSGDLSGPLVSGDRTGTLDATRRIPSPPYLYCADGGPRAGIAGKMAALIGGWQQMGSEVTFKFTLVTILPAGCLNHCERKASFPKSRTSPKLVTTVHACHSSGEQLFSVLDNKCSQTIRDFQWRFDYCHMSALGMKTDVELLCMHAGRSAAYSLDSSRVAVVSIASQQWQYL</sequence>
<protein>
    <submittedName>
        <fullName evidence="2">Uncharacterized protein</fullName>
    </submittedName>
</protein>
<proteinExistence type="predicted"/>
<reference evidence="2 3" key="1">
    <citation type="journal article" date="2023" name="Sci. Data">
        <title>Genome assembly of the Korean intertidal mud-creeper Batillaria attramentaria.</title>
        <authorList>
            <person name="Patra A.K."/>
            <person name="Ho P.T."/>
            <person name="Jun S."/>
            <person name="Lee S.J."/>
            <person name="Kim Y."/>
            <person name="Won Y.J."/>
        </authorList>
    </citation>
    <scope>NUCLEOTIDE SEQUENCE [LARGE SCALE GENOMIC DNA]</scope>
    <source>
        <strain evidence="2">Wonlab-2016</strain>
    </source>
</reference>
<evidence type="ECO:0000256" key="1">
    <source>
        <dbReference type="SAM" id="MobiDB-lite"/>
    </source>
</evidence>